<feature type="transmembrane region" description="Helical" evidence="10">
    <location>
        <begin position="28"/>
        <end position="48"/>
    </location>
</feature>
<dbReference type="GO" id="GO:0008188">
    <property type="term" value="F:neuropeptide receptor activity"/>
    <property type="evidence" value="ECO:0007669"/>
    <property type="project" value="TreeGrafter"/>
</dbReference>
<keyword evidence="5" id="KW-0297">G-protein coupled receptor</keyword>
<evidence type="ECO:0000256" key="2">
    <source>
        <dbReference type="ARBA" id="ARBA00010663"/>
    </source>
</evidence>
<keyword evidence="3 10" id="KW-0812">Transmembrane</keyword>
<evidence type="ECO:0000256" key="7">
    <source>
        <dbReference type="ARBA" id="ARBA00023170"/>
    </source>
</evidence>
<keyword evidence="6 10" id="KW-0472">Membrane</keyword>
<accession>A0A6L2PEZ3</accession>
<dbReference type="PANTHER" id="PTHR24243">
    <property type="entry name" value="G-PROTEIN COUPLED RECEPTOR"/>
    <property type="match status" value="1"/>
</dbReference>
<keyword evidence="4 10" id="KW-1133">Transmembrane helix</keyword>
<proteinExistence type="inferred from homology"/>
<evidence type="ECO:0000256" key="6">
    <source>
        <dbReference type="ARBA" id="ARBA00023136"/>
    </source>
</evidence>
<dbReference type="PROSITE" id="PS50262">
    <property type="entry name" value="G_PROTEIN_RECEP_F1_2"/>
    <property type="match status" value="1"/>
</dbReference>
<feature type="region of interest" description="Disordered" evidence="9">
    <location>
        <begin position="136"/>
        <end position="204"/>
    </location>
</feature>
<dbReference type="Pfam" id="PF00001">
    <property type="entry name" value="7tm_1"/>
    <property type="match status" value="1"/>
</dbReference>
<evidence type="ECO:0000256" key="3">
    <source>
        <dbReference type="ARBA" id="ARBA00022692"/>
    </source>
</evidence>
<reference evidence="13" key="1">
    <citation type="submission" date="2020-01" db="EMBL/GenBank/DDBJ databases">
        <title>Draft genome sequence of the Termite Coptotermes fromosanus.</title>
        <authorList>
            <person name="Itakura S."/>
            <person name="Yosikawa Y."/>
            <person name="Umezawa K."/>
        </authorList>
    </citation>
    <scope>NUCLEOTIDE SEQUENCE [LARGE SCALE GENOMIC DNA]</scope>
</reference>
<evidence type="ECO:0000313" key="13">
    <source>
        <dbReference type="Proteomes" id="UP000502823"/>
    </source>
</evidence>
<dbReference type="InParanoid" id="A0A6L2PEZ3"/>
<dbReference type="OrthoDB" id="5962705at2759"/>
<evidence type="ECO:0000256" key="4">
    <source>
        <dbReference type="ARBA" id="ARBA00022989"/>
    </source>
</evidence>
<dbReference type="InterPro" id="IPR000276">
    <property type="entry name" value="GPCR_Rhodpsn"/>
</dbReference>
<dbReference type="EMBL" id="BLKM01010747">
    <property type="protein sequence ID" value="GFG31113.1"/>
    <property type="molecule type" value="Genomic_DNA"/>
</dbReference>
<evidence type="ECO:0000256" key="9">
    <source>
        <dbReference type="SAM" id="MobiDB-lite"/>
    </source>
</evidence>
<evidence type="ECO:0000313" key="12">
    <source>
        <dbReference type="EMBL" id="GFG31113.1"/>
    </source>
</evidence>
<gene>
    <name evidence="12" type="ORF">Cfor_00767</name>
</gene>
<comment type="subcellular location">
    <subcellularLocation>
        <location evidence="1">Membrane</location>
        <topology evidence="1">Multi-pass membrane protein</topology>
    </subcellularLocation>
</comment>
<dbReference type="AlphaFoldDB" id="A0A6L2PEZ3"/>
<evidence type="ECO:0000256" key="10">
    <source>
        <dbReference type="SAM" id="Phobius"/>
    </source>
</evidence>
<organism evidence="12 13">
    <name type="scientific">Coptotermes formosanus</name>
    <name type="common">Formosan subterranean termite</name>
    <dbReference type="NCBI Taxonomy" id="36987"/>
    <lineage>
        <taxon>Eukaryota</taxon>
        <taxon>Metazoa</taxon>
        <taxon>Ecdysozoa</taxon>
        <taxon>Arthropoda</taxon>
        <taxon>Hexapoda</taxon>
        <taxon>Insecta</taxon>
        <taxon>Pterygota</taxon>
        <taxon>Neoptera</taxon>
        <taxon>Polyneoptera</taxon>
        <taxon>Dictyoptera</taxon>
        <taxon>Blattodea</taxon>
        <taxon>Blattoidea</taxon>
        <taxon>Termitoidae</taxon>
        <taxon>Rhinotermitidae</taxon>
        <taxon>Coptotermes</taxon>
    </lineage>
</organism>
<comment type="similarity">
    <text evidence="2">Belongs to the G-protein coupled receptor 1 family.</text>
</comment>
<keyword evidence="13" id="KW-1185">Reference proteome</keyword>
<feature type="transmembrane region" description="Helical" evidence="10">
    <location>
        <begin position="68"/>
        <end position="91"/>
    </location>
</feature>
<name>A0A6L2PEZ3_COPFO</name>
<evidence type="ECO:0000256" key="8">
    <source>
        <dbReference type="ARBA" id="ARBA00023224"/>
    </source>
</evidence>
<feature type="region of interest" description="Disordered" evidence="9">
    <location>
        <begin position="298"/>
        <end position="318"/>
    </location>
</feature>
<dbReference type="GO" id="GO:0005886">
    <property type="term" value="C:plasma membrane"/>
    <property type="evidence" value="ECO:0007669"/>
    <property type="project" value="TreeGrafter"/>
</dbReference>
<comment type="caution">
    <text evidence="12">The sequence shown here is derived from an EMBL/GenBank/DDBJ whole genome shotgun (WGS) entry which is preliminary data.</text>
</comment>
<feature type="compositionally biased region" description="Polar residues" evidence="9">
    <location>
        <begin position="136"/>
        <end position="153"/>
    </location>
</feature>
<evidence type="ECO:0000256" key="5">
    <source>
        <dbReference type="ARBA" id="ARBA00023040"/>
    </source>
</evidence>
<sequence>MLGPRRVCECCGCQGIPRSLSERPLKRCCLPLIAVAVVVAFFICWAPFHAQRLYAIYGMQQQAPVMLQVYEIMTYISGILYYVSTTINPILYHTMSLKFREAFKDTVSRCCRFRGIKSHGTRRSYSIISRSAQRGSLGASNAGQESTDYSGNSVREEVLPNGGGSVKESSGSRRGHRKQESGHQTGGRGQGLNSVASPNEERNADSDCRRYCSVVISTAQVSQKPTVMKTSTRINLKIKRKEKRNGEKGKKRSGWNVFRSTLSSAGIVEETRKLSVSYSMRPTATIQHGVPLETLEGGSGSVQSLASSSNTVSNSSLRDVERGALEDELTAYMRELRCREDC</sequence>
<protein>
    <recommendedName>
        <fullName evidence="11">G-protein coupled receptors family 1 profile domain-containing protein</fullName>
    </recommendedName>
</protein>
<keyword evidence="7" id="KW-0675">Receptor</keyword>
<dbReference type="Proteomes" id="UP000502823">
    <property type="component" value="Unassembled WGS sequence"/>
</dbReference>
<feature type="compositionally biased region" description="Low complexity" evidence="9">
    <location>
        <begin position="301"/>
        <end position="317"/>
    </location>
</feature>
<feature type="domain" description="G-protein coupled receptors family 1 profile" evidence="11">
    <location>
        <begin position="1"/>
        <end position="92"/>
    </location>
</feature>
<evidence type="ECO:0000259" key="11">
    <source>
        <dbReference type="PROSITE" id="PS50262"/>
    </source>
</evidence>
<dbReference type="PRINTS" id="PR00237">
    <property type="entry name" value="GPCRRHODOPSN"/>
</dbReference>
<dbReference type="PANTHER" id="PTHR24243:SF208">
    <property type="entry name" value="PYROKININ-1 RECEPTOR"/>
    <property type="match status" value="1"/>
</dbReference>
<dbReference type="InterPro" id="IPR017452">
    <property type="entry name" value="GPCR_Rhodpsn_7TM"/>
</dbReference>
<dbReference type="Gene3D" id="1.20.1070.10">
    <property type="entry name" value="Rhodopsin 7-helix transmembrane proteins"/>
    <property type="match status" value="1"/>
</dbReference>
<keyword evidence="8" id="KW-0807">Transducer</keyword>
<evidence type="ECO:0000256" key="1">
    <source>
        <dbReference type="ARBA" id="ARBA00004141"/>
    </source>
</evidence>
<dbReference type="SUPFAM" id="SSF81321">
    <property type="entry name" value="Family A G protein-coupled receptor-like"/>
    <property type="match status" value="1"/>
</dbReference>